<dbReference type="Proteomes" id="UP000199628">
    <property type="component" value="Unassembled WGS sequence"/>
</dbReference>
<reference evidence="10" key="1">
    <citation type="submission" date="2016-10" db="EMBL/GenBank/DDBJ databases">
        <authorList>
            <person name="Varghese N."/>
            <person name="Submissions S."/>
        </authorList>
    </citation>
    <scope>NUCLEOTIDE SEQUENCE [LARGE SCALE GENOMIC DNA]</scope>
    <source>
        <strain evidence="10">CGMCC 1.9108</strain>
    </source>
</reference>
<dbReference type="OrthoDB" id="9804278at2"/>
<accession>A0A1G6UI11</accession>
<evidence type="ECO:0000313" key="9">
    <source>
        <dbReference type="EMBL" id="SDD41060.1"/>
    </source>
</evidence>
<dbReference type="PANTHER" id="PTHR30001:SF1">
    <property type="entry name" value="RIBONUCLEASE E_G-LIKE PROTEIN, CHLOROPLASTIC"/>
    <property type="match status" value="1"/>
</dbReference>
<feature type="domain" description="RNA-binding protein AU-1/Ribonuclease E/G" evidence="8">
    <location>
        <begin position="210"/>
        <end position="330"/>
    </location>
</feature>
<sequence length="340" mass="36280">MKGRTIVLDHIQGREAAALMVDGQLDDFLIAGDAPPPGTIYRARADRPVKGQGGMFLTTPDGPAFLRQVSGLAQGARLLVQVTGYAEPGKAIPVTSKLLFKSRYAIVTPDAPGLNLSRNIRDEAERDRLLEIAHEAMEGCAFGLILRSSCAGTEADEIAEDIVAIVDQARQVLDDTGQEAETLTEGDGPHVLAWRDWTDPAEVVTEPGGFAEHGVLDALDRARGIAEPLPGGGHLYIQPTRALVAVDVNTGADTSLAAGQKANFACAKLLARALRVRGLGGQITLDLAPMAKKDRRGFESALRAGFRGDSEETTLAGWTPLGHFELQRKRGRVPLAEVLK</sequence>
<evidence type="ECO:0000256" key="2">
    <source>
        <dbReference type="ARBA" id="ARBA00022722"/>
    </source>
</evidence>
<dbReference type="Pfam" id="PF10150">
    <property type="entry name" value="RNase_E_G"/>
    <property type="match status" value="2"/>
</dbReference>
<evidence type="ECO:0000256" key="6">
    <source>
        <dbReference type="ARBA" id="ARBA00022842"/>
    </source>
</evidence>
<keyword evidence="7" id="KW-0694">RNA-binding</keyword>
<dbReference type="GO" id="GO:0046872">
    <property type="term" value="F:metal ion binding"/>
    <property type="evidence" value="ECO:0007669"/>
    <property type="project" value="UniProtKB-KW"/>
</dbReference>
<evidence type="ECO:0000313" key="10">
    <source>
        <dbReference type="Proteomes" id="UP000199628"/>
    </source>
</evidence>
<dbReference type="GO" id="GO:0005737">
    <property type="term" value="C:cytoplasm"/>
    <property type="evidence" value="ECO:0007669"/>
    <property type="project" value="TreeGrafter"/>
</dbReference>
<keyword evidence="4" id="KW-0255">Endonuclease</keyword>
<gene>
    <name evidence="9" type="ORF">SAMN04488239_10783</name>
</gene>
<keyword evidence="3" id="KW-0479">Metal-binding</keyword>
<dbReference type="InterPro" id="IPR004659">
    <property type="entry name" value="RNase_E/G"/>
</dbReference>
<dbReference type="PANTHER" id="PTHR30001">
    <property type="entry name" value="RIBONUCLEASE"/>
    <property type="match status" value="1"/>
</dbReference>
<evidence type="ECO:0000259" key="8">
    <source>
        <dbReference type="Pfam" id="PF10150"/>
    </source>
</evidence>
<evidence type="ECO:0000256" key="5">
    <source>
        <dbReference type="ARBA" id="ARBA00022801"/>
    </source>
</evidence>
<comment type="cofactor">
    <cofactor evidence="1">
        <name>Mg(2+)</name>
        <dbReference type="ChEBI" id="CHEBI:18420"/>
    </cofactor>
</comment>
<proteinExistence type="predicted"/>
<dbReference type="EMBL" id="FMZV01000007">
    <property type="protein sequence ID" value="SDD41060.1"/>
    <property type="molecule type" value="Genomic_DNA"/>
</dbReference>
<protein>
    <submittedName>
        <fullName evidence="9">Ribonuclease, Rne/Rng family</fullName>
    </submittedName>
</protein>
<name>A0A1G6UI11_9RHOB</name>
<dbReference type="GO" id="GO:0004519">
    <property type="term" value="F:endonuclease activity"/>
    <property type="evidence" value="ECO:0007669"/>
    <property type="project" value="UniProtKB-KW"/>
</dbReference>
<evidence type="ECO:0000256" key="1">
    <source>
        <dbReference type="ARBA" id="ARBA00001946"/>
    </source>
</evidence>
<dbReference type="AlphaFoldDB" id="A0A1G6UI11"/>
<evidence type="ECO:0000256" key="3">
    <source>
        <dbReference type="ARBA" id="ARBA00022723"/>
    </source>
</evidence>
<keyword evidence="6" id="KW-0460">Magnesium</keyword>
<dbReference type="GO" id="GO:0004540">
    <property type="term" value="F:RNA nuclease activity"/>
    <property type="evidence" value="ECO:0007669"/>
    <property type="project" value="InterPro"/>
</dbReference>
<dbReference type="InterPro" id="IPR019307">
    <property type="entry name" value="RNA-bd_AU-1/RNase_E/G"/>
</dbReference>
<organism evidence="9 10">
    <name type="scientific">Ruegeria marina</name>
    <dbReference type="NCBI Taxonomy" id="639004"/>
    <lineage>
        <taxon>Bacteria</taxon>
        <taxon>Pseudomonadati</taxon>
        <taxon>Pseudomonadota</taxon>
        <taxon>Alphaproteobacteria</taxon>
        <taxon>Rhodobacterales</taxon>
        <taxon>Roseobacteraceae</taxon>
        <taxon>Ruegeria</taxon>
    </lineage>
</organism>
<dbReference type="GO" id="GO:0003723">
    <property type="term" value="F:RNA binding"/>
    <property type="evidence" value="ECO:0007669"/>
    <property type="project" value="UniProtKB-KW"/>
</dbReference>
<keyword evidence="5" id="KW-0378">Hydrolase</keyword>
<keyword evidence="10" id="KW-1185">Reference proteome</keyword>
<feature type="domain" description="RNA-binding protein AU-1/Ribonuclease E/G" evidence="8">
    <location>
        <begin position="101"/>
        <end position="183"/>
    </location>
</feature>
<evidence type="ECO:0000256" key="7">
    <source>
        <dbReference type="ARBA" id="ARBA00022884"/>
    </source>
</evidence>
<evidence type="ECO:0000256" key="4">
    <source>
        <dbReference type="ARBA" id="ARBA00022759"/>
    </source>
</evidence>
<dbReference type="RefSeq" id="WP_093031390.1">
    <property type="nucleotide sequence ID" value="NZ_FMZV01000007.1"/>
</dbReference>
<dbReference type="GO" id="GO:0006364">
    <property type="term" value="P:rRNA processing"/>
    <property type="evidence" value="ECO:0007669"/>
    <property type="project" value="TreeGrafter"/>
</dbReference>
<dbReference type="GO" id="GO:0016787">
    <property type="term" value="F:hydrolase activity"/>
    <property type="evidence" value="ECO:0007669"/>
    <property type="project" value="UniProtKB-KW"/>
</dbReference>
<dbReference type="STRING" id="639004.SAMN04488239_10783"/>
<keyword evidence="2" id="KW-0540">Nuclease</keyword>